<dbReference type="AlphaFoldDB" id="W0FL48"/>
<dbReference type="EMBL" id="KC246772">
    <property type="protein sequence ID" value="AHF23700.1"/>
    <property type="molecule type" value="Genomic_DNA"/>
</dbReference>
<name>W0FL48_9BACT</name>
<proteinExistence type="predicted"/>
<reference evidence="1" key="1">
    <citation type="journal article" date="2013" name="PLoS ONE">
        <title>Metagenomic insights into the carbohydrate-active enzymes carried by the microorganisms adhering to solid digesta in the rumen of cows.</title>
        <authorList>
            <person name="Wang L."/>
            <person name="Hatem A."/>
            <person name="Catalyurek U.V."/>
            <person name="Morrison M."/>
            <person name="Yu Z."/>
        </authorList>
    </citation>
    <scope>NUCLEOTIDE SEQUENCE</scope>
</reference>
<sequence length="88" mass="9566">MRKGLWDTYNAGQDEERLRTARCPECGSNEIVEGDLMATSGVAFVPAIQETVVPRGCGVRALACRKCGAVFGLRLKDKKHLIVAESKS</sequence>
<evidence type="ECO:0000313" key="1">
    <source>
        <dbReference type="EMBL" id="AHF23700.1"/>
    </source>
</evidence>
<accession>W0FL48</accession>
<organism evidence="1">
    <name type="scientific">uncultured bacterium Contig3a</name>
    <dbReference type="NCBI Taxonomy" id="1393567"/>
    <lineage>
        <taxon>Bacteria</taxon>
        <taxon>environmental samples</taxon>
    </lineage>
</organism>
<protein>
    <submittedName>
        <fullName evidence="1">Uncharacterized protein</fullName>
    </submittedName>
</protein>